<dbReference type="AlphaFoldDB" id="A0AAD9A258"/>
<organism evidence="2 3">
    <name type="scientific">Colletotrichum chrysophilum</name>
    <dbReference type="NCBI Taxonomy" id="1836956"/>
    <lineage>
        <taxon>Eukaryota</taxon>
        <taxon>Fungi</taxon>
        <taxon>Dikarya</taxon>
        <taxon>Ascomycota</taxon>
        <taxon>Pezizomycotina</taxon>
        <taxon>Sordariomycetes</taxon>
        <taxon>Hypocreomycetidae</taxon>
        <taxon>Glomerellales</taxon>
        <taxon>Glomerellaceae</taxon>
        <taxon>Colletotrichum</taxon>
        <taxon>Colletotrichum gloeosporioides species complex</taxon>
    </lineage>
</organism>
<comment type="caution">
    <text evidence="2">The sequence shown here is derived from an EMBL/GenBank/DDBJ whole genome shotgun (WGS) entry which is preliminary data.</text>
</comment>
<evidence type="ECO:0000256" key="1">
    <source>
        <dbReference type="SAM" id="Phobius"/>
    </source>
</evidence>
<proteinExistence type="predicted"/>
<evidence type="ECO:0000313" key="2">
    <source>
        <dbReference type="EMBL" id="KAK1839765.1"/>
    </source>
</evidence>
<reference evidence="2" key="1">
    <citation type="submission" date="2023-01" db="EMBL/GenBank/DDBJ databases">
        <title>Colletotrichum chrysophilum M932 genome sequence.</title>
        <authorList>
            <person name="Baroncelli R."/>
        </authorList>
    </citation>
    <scope>NUCLEOTIDE SEQUENCE</scope>
    <source>
        <strain evidence="2">M932</strain>
    </source>
</reference>
<keyword evidence="1" id="KW-0472">Membrane</keyword>
<gene>
    <name evidence="2" type="ORF">CCHR01_17620</name>
</gene>
<keyword evidence="1" id="KW-1133">Transmembrane helix</keyword>
<keyword evidence="1" id="KW-0812">Transmembrane</keyword>
<dbReference type="Proteomes" id="UP001243330">
    <property type="component" value="Unassembled WGS sequence"/>
</dbReference>
<sequence length="81" mass="9350">MQIPGEITLQVLAERCTTTCLLSQSQPPLVRDHKTRRLCNASYQKPKCNIKITIYIILMYKFPSFFSIAYVISLARSQRGR</sequence>
<protein>
    <submittedName>
        <fullName evidence="2">Uncharacterized protein</fullName>
    </submittedName>
</protein>
<keyword evidence="3" id="KW-1185">Reference proteome</keyword>
<accession>A0AAD9A258</accession>
<dbReference type="EMBL" id="JAQOWY010000632">
    <property type="protein sequence ID" value="KAK1839765.1"/>
    <property type="molecule type" value="Genomic_DNA"/>
</dbReference>
<name>A0AAD9A258_9PEZI</name>
<evidence type="ECO:0000313" key="3">
    <source>
        <dbReference type="Proteomes" id="UP001243330"/>
    </source>
</evidence>
<feature type="transmembrane region" description="Helical" evidence="1">
    <location>
        <begin position="52"/>
        <end position="75"/>
    </location>
</feature>